<sequence>MSEASTTIPTPTTQAVAEEDGHKVFVGNLSFQTTADELAELFSKPNPVLSVNIITRFPRAQRSAGYGFVAYETLAQAETAAATYHKAELGGRQINVEVAKPRTERGPREKAPRQPKSENKDATAGEASETAEFRPRTGRNSRKGSRKGNRNRAARQNEGEEGTTGEETPADNTAAAAAANGEAKEGAKDDKEGTRRRRRNNRRSPKEATRGDSSVEGNATSSARTRQTGPPSKNTIFVANLPFSMNPQGLKDLFSEFKVVKAHIVRRRPMRGGRSRPSNYGFVELENETEQLNALKLNDFEIDGRQLAVKIAHSEEQAPAKEQISANEQEEATDTDATSAPEVVA</sequence>
<dbReference type="PANTHER" id="PTHR48025">
    <property type="entry name" value="OS02G0815200 PROTEIN"/>
    <property type="match status" value="1"/>
</dbReference>
<dbReference type="InterPro" id="IPR012677">
    <property type="entry name" value="Nucleotide-bd_a/b_plait_sf"/>
</dbReference>
<feature type="compositionally biased region" description="Basic residues" evidence="3">
    <location>
        <begin position="136"/>
        <end position="153"/>
    </location>
</feature>
<dbReference type="GeneID" id="33566509"/>
<dbReference type="GO" id="GO:0005634">
    <property type="term" value="C:nucleus"/>
    <property type="evidence" value="ECO:0007669"/>
    <property type="project" value="TreeGrafter"/>
</dbReference>
<dbReference type="OrthoDB" id="439808at2759"/>
<evidence type="ECO:0000256" key="2">
    <source>
        <dbReference type="PROSITE-ProRule" id="PRU00176"/>
    </source>
</evidence>
<dbReference type="PANTHER" id="PTHR48025:SF1">
    <property type="entry name" value="RRM DOMAIN-CONTAINING PROTEIN"/>
    <property type="match status" value="1"/>
</dbReference>
<dbReference type="RefSeq" id="XP_021879998.1">
    <property type="nucleotide sequence ID" value="XM_022024665.1"/>
</dbReference>
<feature type="compositionally biased region" description="Polar residues" evidence="3">
    <location>
        <begin position="211"/>
        <end position="233"/>
    </location>
</feature>
<dbReference type="SUPFAM" id="SSF54928">
    <property type="entry name" value="RNA-binding domain, RBD"/>
    <property type="match status" value="2"/>
</dbReference>
<dbReference type="Gene3D" id="3.30.70.330">
    <property type="match status" value="2"/>
</dbReference>
<dbReference type="InterPro" id="IPR000504">
    <property type="entry name" value="RRM_dom"/>
</dbReference>
<organism evidence="5 6">
    <name type="scientific">Lobosporangium transversale</name>
    <dbReference type="NCBI Taxonomy" id="64571"/>
    <lineage>
        <taxon>Eukaryota</taxon>
        <taxon>Fungi</taxon>
        <taxon>Fungi incertae sedis</taxon>
        <taxon>Mucoromycota</taxon>
        <taxon>Mortierellomycotina</taxon>
        <taxon>Mortierellomycetes</taxon>
        <taxon>Mortierellales</taxon>
        <taxon>Mortierellaceae</taxon>
        <taxon>Lobosporangium</taxon>
    </lineage>
</organism>
<comment type="caution">
    <text evidence="5">The sequence shown here is derived from an EMBL/GenBank/DDBJ whole genome shotgun (WGS) entry which is preliminary data.</text>
</comment>
<dbReference type="Proteomes" id="UP000193648">
    <property type="component" value="Unassembled WGS sequence"/>
</dbReference>
<feature type="compositionally biased region" description="Low complexity" evidence="3">
    <location>
        <begin position="165"/>
        <end position="181"/>
    </location>
</feature>
<keyword evidence="1 2" id="KW-0694">RNA-binding</keyword>
<feature type="compositionally biased region" description="Basic and acidic residues" evidence="3">
    <location>
        <begin position="99"/>
        <end position="123"/>
    </location>
</feature>
<evidence type="ECO:0000259" key="4">
    <source>
        <dbReference type="PROSITE" id="PS50102"/>
    </source>
</evidence>
<evidence type="ECO:0000256" key="1">
    <source>
        <dbReference type="ARBA" id="ARBA00022884"/>
    </source>
</evidence>
<dbReference type="SMART" id="SM00360">
    <property type="entry name" value="RRM"/>
    <property type="match status" value="2"/>
</dbReference>
<feature type="region of interest" description="Disordered" evidence="3">
    <location>
        <begin position="313"/>
        <end position="345"/>
    </location>
</feature>
<accession>A0A1Y2GIU7</accession>
<feature type="domain" description="RRM" evidence="4">
    <location>
        <begin position="22"/>
        <end position="101"/>
    </location>
</feature>
<evidence type="ECO:0000313" key="6">
    <source>
        <dbReference type="Proteomes" id="UP000193648"/>
    </source>
</evidence>
<dbReference type="Pfam" id="PF00076">
    <property type="entry name" value="RRM_1"/>
    <property type="match status" value="2"/>
</dbReference>
<dbReference type="AlphaFoldDB" id="A0A1Y2GIU7"/>
<feature type="domain" description="RRM" evidence="4">
    <location>
        <begin position="234"/>
        <end position="314"/>
    </location>
</feature>
<dbReference type="EMBL" id="MCFF01000026">
    <property type="protein sequence ID" value="ORZ12133.1"/>
    <property type="molecule type" value="Genomic_DNA"/>
</dbReference>
<dbReference type="PROSITE" id="PS50102">
    <property type="entry name" value="RRM"/>
    <property type="match status" value="2"/>
</dbReference>
<feature type="compositionally biased region" description="Basic and acidic residues" evidence="3">
    <location>
        <begin position="182"/>
        <end position="193"/>
    </location>
</feature>
<evidence type="ECO:0000256" key="3">
    <source>
        <dbReference type="SAM" id="MobiDB-lite"/>
    </source>
</evidence>
<evidence type="ECO:0000313" key="5">
    <source>
        <dbReference type="EMBL" id="ORZ12133.1"/>
    </source>
</evidence>
<feature type="compositionally biased region" description="Basic residues" evidence="3">
    <location>
        <begin position="194"/>
        <end position="203"/>
    </location>
</feature>
<dbReference type="InterPro" id="IPR035979">
    <property type="entry name" value="RBD_domain_sf"/>
</dbReference>
<feature type="region of interest" description="Disordered" evidence="3">
    <location>
        <begin position="95"/>
        <end position="233"/>
    </location>
</feature>
<proteinExistence type="predicted"/>
<dbReference type="InterPro" id="IPR050502">
    <property type="entry name" value="Euk_RNA-bind_prot"/>
</dbReference>
<keyword evidence="6" id="KW-1185">Reference proteome</keyword>
<dbReference type="STRING" id="64571.A0A1Y2GIU7"/>
<gene>
    <name evidence="5" type="ORF">BCR41DRAFT_356536</name>
</gene>
<protein>
    <recommendedName>
        <fullName evidence="4">RRM domain-containing protein</fullName>
    </recommendedName>
</protein>
<name>A0A1Y2GIU7_9FUNG</name>
<reference evidence="5 6" key="1">
    <citation type="submission" date="2016-07" db="EMBL/GenBank/DDBJ databases">
        <title>Pervasive Adenine N6-methylation of Active Genes in Fungi.</title>
        <authorList>
            <consortium name="DOE Joint Genome Institute"/>
            <person name="Mondo S.J."/>
            <person name="Dannebaum R.O."/>
            <person name="Kuo R.C."/>
            <person name="Labutti K."/>
            <person name="Haridas S."/>
            <person name="Kuo A."/>
            <person name="Salamov A."/>
            <person name="Ahrendt S.R."/>
            <person name="Lipzen A."/>
            <person name="Sullivan W."/>
            <person name="Andreopoulos W.B."/>
            <person name="Clum A."/>
            <person name="Lindquist E."/>
            <person name="Daum C."/>
            <person name="Ramamoorthy G.K."/>
            <person name="Gryganskyi A."/>
            <person name="Culley D."/>
            <person name="Magnuson J.K."/>
            <person name="James T.Y."/>
            <person name="O'Malley M.A."/>
            <person name="Stajich J.E."/>
            <person name="Spatafora J.W."/>
            <person name="Visel A."/>
            <person name="Grigoriev I.V."/>
        </authorList>
    </citation>
    <scope>NUCLEOTIDE SEQUENCE [LARGE SCALE GENOMIC DNA]</scope>
    <source>
        <strain evidence="5 6">NRRL 3116</strain>
    </source>
</reference>
<dbReference type="InParanoid" id="A0A1Y2GIU7"/>
<dbReference type="GO" id="GO:0003729">
    <property type="term" value="F:mRNA binding"/>
    <property type="evidence" value="ECO:0007669"/>
    <property type="project" value="TreeGrafter"/>
</dbReference>